<dbReference type="PANTHER" id="PTHR34818">
    <property type="entry name" value="PROTEIN BLI-3"/>
    <property type="match status" value="1"/>
</dbReference>
<accession>A0A4Q7P2F6</accession>
<dbReference type="EMBL" id="SGXF01000005">
    <property type="protein sequence ID" value="RZS94076.1"/>
    <property type="molecule type" value="Genomic_DNA"/>
</dbReference>
<comment type="caution">
    <text evidence="2">The sequence shown here is derived from an EMBL/GenBank/DDBJ whole genome shotgun (WGS) entry which is preliminary data.</text>
</comment>
<feature type="domain" description="Pyridoxamine 5'-phosphate oxidase N-terminal" evidence="1">
    <location>
        <begin position="3"/>
        <end position="129"/>
    </location>
</feature>
<organism evidence="2 3">
    <name type="scientific">Cuneatibacter caecimuris</name>
    <dbReference type="NCBI Taxonomy" id="1796618"/>
    <lineage>
        <taxon>Bacteria</taxon>
        <taxon>Bacillati</taxon>
        <taxon>Bacillota</taxon>
        <taxon>Clostridia</taxon>
        <taxon>Lachnospirales</taxon>
        <taxon>Lachnospiraceae</taxon>
        <taxon>Cuneatibacter</taxon>
    </lineage>
</organism>
<dbReference type="AlphaFoldDB" id="A0A4Q7P2F6"/>
<evidence type="ECO:0000313" key="2">
    <source>
        <dbReference type="EMBL" id="RZS94076.1"/>
    </source>
</evidence>
<evidence type="ECO:0000259" key="1">
    <source>
        <dbReference type="Pfam" id="PF01243"/>
    </source>
</evidence>
<dbReference type="InterPro" id="IPR052917">
    <property type="entry name" value="Stress-Dev_Protein"/>
</dbReference>
<protein>
    <submittedName>
        <fullName evidence="2">General stress protein 26</fullName>
    </submittedName>
</protein>
<sequence length="142" mass="16551">MKIKEQIAEFILNQEAAFIASVDEQGYPNMKAMLLPRKIDGNNFYFSTNTSSMRTQQYLKNPKASVYSYHKGRIKYEGIMLVGTMEVLQDQEIKQEIWRAGDTMYYKEGVSDPDYCVLKFTAVKGRYYCNLKTESFEFDDLV</sequence>
<dbReference type="SUPFAM" id="SSF50475">
    <property type="entry name" value="FMN-binding split barrel"/>
    <property type="match status" value="1"/>
</dbReference>
<dbReference type="Gene3D" id="2.30.110.10">
    <property type="entry name" value="Electron Transport, Fmn-binding Protein, Chain A"/>
    <property type="match status" value="1"/>
</dbReference>
<keyword evidence="3" id="KW-1185">Reference proteome</keyword>
<name>A0A4Q7P2F6_9FIRM</name>
<dbReference type="InterPro" id="IPR012349">
    <property type="entry name" value="Split_barrel_FMN-bd"/>
</dbReference>
<dbReference type="Proteomes" id="UP000292927">
    <property type="component" value="Unassembled WGS sequence"/>
</dbReference>
<evidence type="ECO:0000313" key="3">
    <source>
        <dbReference type="Proteomes" id="UP000292927"/>
    </source>
</evidence>
<dbReference type="Pfam" id="PF01243">
    <property type="entry name" value="PNPOx_N"/>
    <property type="match status" value="1"/>
</dbReference>
<proteinExistence type="predicted"/>
<dbReference type="InterPro" id="IPR011576">
    <property type="entry name" value="Pyridox_Oxase_N"/>
</dbReference>
<reference evidence="2 3" key="1">
    <citation type="submission" date="2019-02" db="EMBL/GenBank/DDBJ databases">
        <title>Genomic Encyclopedia of Type Strains, Phase IV (KMG-IV): sequencing the most valuable type-strain genomes for metagenomic binning, comparative biology and taxonomic classification.</title>
        <authorList>
            <person name="Goeker M."/>
        </authorList>
    </citation>
    <scope>NUCLEOTIDE SEQUENCE [LARGE SCALE GENOMIC DNA]</scope>
    <source>
        <strain evidence="2 3">DSM 29486</strain>
    </source>
</reference>
<dbReference type="RefSeq" id="WP_130435711.1">
    <property type="nucleotide sequence ID" value="NZ_SGXF01000005.1"/>
</dbReference>
<gene>
    <name evidence="2" type="ORF">EV209_2442</name>
</gene>
<dbReference type="OrthoDB" id="1954371at2"/>
<dbReference type="PANTHER" id="PTHR34818:SF1">
    <property type="entry name" value="PROTEIN BLI-3"/>
    <property type="match status" value="1"/>
</dbReference>